<evidence type="ECO:0000256" key="10">
    <source>
        <dbReference type="RuleBase" id="RU910715"/>
    </source>
</evidence>
<feature type="transmembrane region" description="Helical" evidence="10">
    <location>
        <begin position="45"/>
        <end position="63"/>
    </location>
</feature>
<feature type="transmembrane region" description="Helical" evidence="10">
    <location>
        <begin position="163"/>
        <end position="185"/>
    </location>
</feature>
<organism evidence="12 13">
    <name type="scientific">Crotalaria pallida</name>
    <name type="common">Smooth rattlebox</name>
    <name type="synonym">Crotalaria striata</name>
    <dbReference type="NCBI Taxonomy" id="3830"/>
    <lineage>
        <taxon>Eukaryota</taxon>
        <taxon>Viridiplantae</taxon>
        <taxon>Streptophyta</taxon>
        <taxon>Embryophyta</taxon>
        <taxon>Tracheophyta</taxon>
        <taxon>Spermatophyta</taxon>
        <taxon>Magnoliopsida</taxon>
        <taxon>eudicotyledons</taxon>
        <taxon>Gunneridae</taxon>
        <taxon>Pentapetalae</taxon>
        <taxon>rosids</taxon>
        <taxon>fabids</taxon>
        <taxon>Fabales</taxon>
        <taxon>Fabaceae</taxon>
        <taxon>Papilionoideae</taxon>
        <taxon>50 kb inversion clade</taxon>
        <taxon>genistoids sensu lato</taxon>
        <taxon>core genistoids</taxon>
        <taxon>Crotalarieae</taxon>
        <taxon>Crotalaria</taxon>
    </lineage>
</organism>
<evidence type="ECO:0000256" key="9">
    <source>
        <dbReference type="ARBA" id="ARBA00023136"/>
    </source>
</evidence>
<feature type="compositionally biased region" description="Basic and acidic residues" evidence="11">
    <location>
        <begin position="261"/>
        <end position="281"/>
    </location>
</feature>
<evidence type="ECO:0000256" key="11">
    <source>
        <dbReference type="SAM" id="MobiDB-lite"/>
    </source>
</evidence>
<dbReference type="Gene3D" id="1.20.1280.290">
    <property type="match status" value="2"/>
</dbReference>
<dbReference type="FunFam" id="1.20.1280.290:FF:000003">
    <property type="entry name" value="Bidirectional sugar transporter SWEET"/>
    <property type="match status" value="1"/>
</dbReference>
<dbReference type="PANTHER" id="PTHR10791:SF206">
    <property type="entry name" value="BIDIRECTIONAL SUGAR TRANSPORTER SWEET"/>
    <property type="match status" value="1"/>
</dbReference>
<keyword evidence="13" id="KW-1185">Reference proteome</keyword>
<reference evidence="12 13" key="1">
    <citation type="submission" date="2024-01" db="EMBL/GenBank/DDBJ databases">
        <title>The genomes of 5 underutilized Papilionoideae crops provide insights into root nodulation and disease resistanc.</title>
        <authorList>
            <person name="Yuan L."/>
        </authorList>
    </citation>
    <scope>NUCLEOTIDE SEQUENCE [LARGE SCALE GENOMIC DNA]</scope>
    <source>
        <strain evidence="12">ZHUSHIDOU_FW_LH</strain>
        <tissue evidence="12">Leaf</tissue>
    </source>
</reference>
<protein>
    <recommendedName>
        <fullName evidence="10">Bidirectional sugar transporter SWEET</fullName>
    </recommendedName>
</protein>
<evidence type="ECO:0000313" key="12">
    <source>
        <dbReference type="EMBL" id="KAK7291532.1"/>
    </source>
</evidence>
<proteinExistence type="inferred from homology"/>
<dbReference type="Proteomes" id="UP001372338">
    <property type="component" value="Unassembled WGS sequence"/>
</dbReference>
<keyword evidence="3 10" id="KW-0813">Transport</keyword>
<evidence type="ECO:0000256" key="7">
    <source>
        <dbReference type="ARBA" id="ARBA00022737"/>
    </source>
</evidence>
<keyword evidence="4" id="KW-1003">Cell membrane</keyword>
<feature type="region of interest" description="Disordered" evidence="11">
    <location>
        <begin position="251"/>
        <end position="304"/>
    </location>
</feature>
<feature type="transmembrane region" description="Helical" evidence="10">
    <location>
        <begin position="191"/>
        <end position="212"/>
    </location>
</feature>
<dbReference type="GO" id="GO:0005886">
    <property type="term" value="C:plasma membrane"/>
    <property type="evidence" value="ECO:0007669"/>
    <property type="project" value="UniProtKB-SubCell"/>
</dbReference>
<keyword evidence="8 10" id="KW-1133">Transmembrane helix</keyword>
<evidence type="ECO:0000256" key="3">
    <source>
        <dbReference type="ARBA" id="ARBA00022448"/>
    </source>
</evidence>
<sequence>MAHDTPLIFVVGVLGNIASFICYLAPVPTFYRVCTKKTTGGFQSVPYVAALFCSMLWIFYAYIKKGEILIITINSFGCLIETVYLAIYLTYSPKKAKMFTLKLIFLFNLGGIFLIILLTHVLAKERTARLEILGWICVVLSTSVFVAPLSIIKVVIRTKSVEFMPLPLSVLLTISAIMWMTYGILLRDIYVTLPNIVGITFGTIQMVLYAMYRKQKPVNDQKLPEHKGDINDIENEVSAVVTNNEKKEVTPAQTVAIEIGDDGKKKEEKQVQDEPEKKQNQTEHNNSNKTRELEGIKLQQQKEG</sequence>
<gene>
    <name evidence="12" type="ORF">RIF29_06755</name>
</gene>
<name>A0AAN9J3U0_CROPI</name>
<feature type="transmembrane region" description="Helical" evidence="10">
    <location>
        <begin position="69"/>
        <end position="91"/>
    </location>
</feature>
<feature type="transmembrane region" description="Helical" evidence="10">
    <location>
        <begin position="6"/>
        <end position="25"/>
    </location>
</feature>
<dbReference type="AlphaFoldDB" id="A0AAN9J3U0"/>
<feature type="compositionally biased region" description="Basic and acidic residues" evidence="11">
    <location>
        <begin position="289"/>
        <end position="304"/>
    </location>
</feature>
<dbReference type="FunFam" id="1.20.1280.290:FF:000001">
    <property type="entry name" value="Bidirectional sugar transporter SWEET"/>
    <property type="match status" value="1"/>
</dbReference>
<dbReference type="InterPro" id="IPR047664">
    <property type="entry name" value="SWEET"/>
</dbReference>
<dbReference type="PANTHER" id="PTHR10791">
    <property type="entry name" value="RAG1-ACTIVATING PROTEIN 1"/>
    <property type="match status" value="1"/>
</dbReference>
<feature type="transmembrane region" description="Helical" evidence="10">
    <location>
        <begin position="103"/>
        <end position="121"/>
    </location>
</feature>
<evidence type="ECO:0000256" key="2">
    <source>
        <dbReference type="ARBA" id="ARBA00007809"/>
    </source>
</evidence>
<dbReference type="Pfam" id="PF03083">
    <property type="entry name" value="MtN3_slv"/>
    <property type="match status" value="2"/>
</dbReference>
<comment type="similarity">
    <text evidence="2 10">Belongs to the SWEET sugar transporter family.</text>
</comment>
<keyword evidence="9 10" id="KW-0472">Membrane</keyword>
<keyword evidence="7" id="KW-0677">Repeat</keyword>
<evidence type="ECO:0000256" key="5">
    <source>
        <dbReference type="ARBA" id="ARBA00022597"/>
    </source>
</evidence>
<evidence type="ECO:0000256" key="6">
    <source>
        <dbReference type="ARBA" id="ARBA00022692"/>
    </source>
</evidence>
<evidence type="ECO:0000256" key="4">
    <source>
        <dbReference type="ARBA" id="ARBA00022475"/>
    </source>
</evidence>
<keyword evidence="5 10" id="KW-0762">Sugar transport</keyword>
<evidence type="ECO:0000256" key="1">
    <source>
        <dbReference type="ARBA" id="ARBA00004651"/>
    </source>
</evidence>
<comment type="caution">
    <text evidence="12">The sequence shown here is derived from an EMBL/GenBank/DDBJ whole genome shotgun (WGS) entry which is preliminary data.</text>
</comment>
<dbReference type="InterPro" id="IPR004316">
    <property type="entry name" value="SWEET_rpt"/>
</dbReference>
<dbReference type="EMBL" id="JAYWIO010000001">
    <property type="protein sequence ID" value="KAK7291532.1"/>
    <property type="molecule type" value="Genomic_DNA"/>
</dbReference>
<dbReference type="GO" id="GO:0051119">
    <property type="term" value="F:sugar transmembrane transporter activity"/>
    <property type="evidence" value="ECO:0007669"/>
    <property type="project" value="InterPro"/>
</dbReference>
<evidence type="ECO:0000313" key="13">
    <source>
        <dbReference type="Proteomes" id="UP001372338"/>
    </source>
</evidence>
<feature type="transmembrane region" description="Helical" evidence="10">
    <location>
        <begin position="133"/>
        <end position="156"/>
    </location>
</feature>
<comment type="function">
    <text evidence="10">Mediates both low-affinity uptake and efflux of sugar across the membrane.</text>
</comment>
<dbReference type="GO" id="GO:0008515">
    <property type="term" value="F:sucrose transmembrane transporter activity"/>
    <property type="evidence" value="ECO:0007669"/>
    <property type="project" value="UniProtKB-ARBA"/>
</dbReference>
<keyword evidence="6 10" id="KW-0812">Transmembrane</keyword>
<accession>A0AAN9J3U0</accession>
<comment type="subcellular location">
    <subcellularLocation>
        <location evidence="1 10">Cell membrane</location>
        <topology evidence="1 10">Multi-pass membrane protein</topology>
    </subcellularLocation>
</comment>
<evidence type="ECO:0000256" key="8">
    <source>
        <dbReference type="ARBA" id="ARBA00022989"/>
    </source>
</evidence>